<dbReference type="CDD" id="cd13756">
    <property type="entry name" value="TGF_beta_BMPs_GDFs"/>
    <property type="match status" value="1"/>
</dbReference>
<feature type="region of interest" description="Disordered" evidence="5">
    <location>
        <begin position="23"/>
        <end position="49"/>
    </location>
</feature>
<protein>
    <recommendedName>
        <fullName evidence="7">TGF-beta family profile domain-containing protein</fullName>
    </recommendedName>
</protein>
<dbReference type="Proteomes" id="UP001163046">
    <property type="component" value="Unassembled WGS sequence"/>
</dbReference>
<evidence type="ECO:0000256" key="4">
    <source>
        <dbReference type="RuleBase" id="RU000354"/>
    </source>
</evidence>
<dbReference type="EMBL" id="MU826352">
    <property type="protein sequence ID" value="KAJ7380729.1"/>
    <property type="molecule type" value="Genomic_DNA"/>
</dbReference>
<feature type="region of interest" description="Disordered" evidence="5">
    <location>
        <begin position="67"/>
        <end position="100"/>
    </location>
</feature>
<feature type="chain" id="PRO_5040927035" description="TGF-beta family profile domain-containing protein" evidence="6">
    <location>
        <begin position="20"/>
        <end position="207"/>
    </location>
</feature>
<comment type="caution">
    <text evidence="8">The sequence shown here is derived from an EMBL/GenBank/DDBJ whole genome shotgun (WGS) entry which is preliminary data.</text>
</comment>
<dbReference type="OrthoDB" id="5983863at2759"/>
<dbReference type="Gene3D" id="2.10.90.10">
    <property type="entry name" value="Cystine-knot cytokines"/>
    <property type="match status" value="1"/>
</dbReference>
<dbReference type="GO" id="GO:0008083">
    <property type="term" value="F:growth factor activity"/>
    <property type="evidence" value="ECO:0007669"/>
    <property type="project" value="UniProtKB-KW"/>
</dbReference>
<keyword evidence="3" id="KW-0964">Secreted</keyword>
<dbReference type="SUPFAM" id="SSF57501">
    <property type="entry name" value="Cystine-knot cytokines"/>
    <property type="match status" value="1"/>
</dbReference>
<accession>A0A9X0D0W4</accession>
<sequence length="207" mass="23383">MMMMQYLFLFLFVSASVVGKEQIEKREEPPSLEVNKTTSEPGGPKTPSFMPTFYRSLVKGNKAHGKAYFQGESPDAPEVQIRESQSERTKPDIPPKKSEHEVDACRKVDMIVHTADLGLSAKSIHPESFNAFQCKGKCSLTQRKKFITHSLIKALVKQKKGIKTDGMEACCVPTKLLPMSLMYYIEKRGAFVMRTFKDMIVEECGCY</sequence>
<evidence type="ECO:0000256" key="3">
    <source>
        <dbReference type="ARBA" id="ARBA00022525"/>
    </source>
</evidence>
<gene>
    <name evidence="8" type="ORF">OS493_007102</name>
</gene>
<reference evidence="8" key="1">
    <citation type="submission" date="2023-01" db="EMBL/GenBank/DDBJ databases">
        <title>Genome assembly of the deep-sea coral Lophelia pertusa.</title>
        <authorList>
            <person name="Herrera S."/>
            <person name="Cordes E."/>
        </authorList>
    </citation>
    <scope>NUCLEOTIDE SEQUENCE</scope>
    <source>
        <strain evidence="8">USNM1676648</strain>
        <tissue evidence="8">Polyp</tissue>
    </source>
</reference>
<evidence type="ECO:0000256" key="6">
    <source>
        <dbReference type="SAM" id="SignalP"/>
    </source>
</evidence>
<keyword evidence="6" id="KW-0732">Signal</keyword>
<dbReference type="SMART" id="SM00204">
    <property type="entry name" value="TGFB"/>
    <property type="match status" value="1"/>
</dbReference>
<dbReference type="Pfam" id="PF00019">
    <property type="entry name" value="TGF_beta"/>
    <property type="match status" value="1"/>
</dbReference>
<keyword evidence="4" id="KW-0339">Growth factor</keyword>
<comment type="subcellular location">
    <subcellularLocation>
        <location evidence="1">Secreted</location>
    </subcellularLocation>
</comment>
<evidence type="ECO:0000256" key="2">
    <source>
        <dbReference type="ARBA" id="ARBA00006656"/>
    </source>
</evidence>
<evidence type="ECO:0000256" key="5">
    <source>
        <dbReference type="SAM" id="MobiDB-lite"/>
    </source>
</evidence>
<dbReference type="GO" id="GO:0005125">
    <property type="term" value="F:cytokine activity"/>
    <property type="evidence" value="ECO:0007669"/>
    <property type="project" value="TreeGrafter"/>
</dbReference>
<evidence type="ECO:0000313" key="9">
    <source>
        <dbReference type="Proteomes" id="UP001163046"/>
    </source>
</evidence>
<dbReference type="AlphaFoldDB" id="A0A9X0D0W4"/>
<dbReference type="PROSITE" id="PS51362">
    <property type="entry name" value="TGF_BETA_2"/>
    <property type="match status" value="1"/>
</dbReference>
<name>A0A9X0D0W4_9CNID</name>
<proteinExistence type="inferred from homology"/>
<organism evidence="8 9">
    <name type="scientific">Desmophyllum pertusum</name>
    <dbReference type="NCBI Taxonomy" id="174260"/>
    <lineage>
        <taxon>Eukaryota</taxon>
        <taxon>Metazoa</taxon>
        <taxon>Cnidaria</taxon>
        <taxon>Anthozoa</taxon>
        <taxon>Hexacorallia</taxon>
        <taxon>Scleractinia</taxon>
        <taxon>Caryophylliina</taxon>
        <taxon>Caryophylliidae</taxon>
        <taxon>Desmophyllum</taxon>
    </lineage>
</organism>
<comment type="similarity">
    <text evidence="2 4">Belongs to the TGF-beta family.</text>
</comment>
<dbReference type="PANTHER" id="PTHR11848">
    <property type="entry name" value="TGF-BETA FAMILY"/>
    <property type="match status" value="1"/>
</dbReference>
<dbReference type="InterPro" id="IPR015615">
    <property type="entry name" value="TGF-beta-rel"/>
</dbReference>
<feature type="domain" description="TGF-beta family profile" evidence="7">
    <location>
        <begin position="88"/>
        <end position="207"/>
    </location>
</feature>
<feature type="compositionally biased region" description="Basic and acidic residues" evidence="5">
    <location>
        <begin position="80"/>
        <end position="100"/>
    </location>
</feature>
<dbReference type="InterPro" id="IPR001839">
    <property type="entry name" value="TGF-b_C"/>
</dbReference>
<dbReference type="GO" id="GO:0005615">
    <property type="term" value="C:extracellular space"/>
    <property type="evidence" value="ECO:0007669"/>
    <property type="project" value="TreeGrafter"/>
</dbReference>
<evidence type="ECO:0000313" key="8">
    <source>
        <dbReference type="EMBL" id="KAJ7380729.1"/>
    </source>
</evidence>
<evidence type="ECO:0000256" key="1">
    <source>
        <dbReference type="ARBA" id="ARBA00004613"/>
    </source>
</evidence>
<evidence type="ECO:0000259" key="7">
    <source>
        <dbReference type="PROSITE" id="PS51362"/>
    </source>
</evidence>
<keyword evidence="9" id="KW-1185">Reference proteome</keyword>
<dbReference type="InterPro" id="IPR029034">
    <property type="entry name" value="Cystine-knot_cytokine"/>
</dbReference>
<feature type="signal peptide" evidence="6">
    <location>
        <begin position="1"/>
        <end position="19"/>
    </location>
</feature>